<organism evidence="1 2">
    <name type="scientific">Rarobacter faecitabidus</name>
    <dbReference type="NCBI Taxonomy" id="13243"/>
    <lineage>
        <taxon>Bacteria</taxon>
        <taxon>Bacillati</taxon>
        <taxon>Actinomycetota</taxon>
        <taxon>Actinomycetes</taxon>
        <taxon>Micrococcales</taxon>
        <taxon>Rarobacteraceae</taxon>
        <taxon>Rarobacter</taxon>
    </lineage>
</organism>
<evidence type="ECO:0000313" key="2">
    <source>
        <dbReference type="Proteomes" id="UP000315389"/>
    </source>
</evidence>
<keyword evidence="2" id="KW-1185">Reference proteome</keyword>
<accession>A0A542ZNX0</accession>
<evidence type="ECO:0000313" key="1">
    <source>
        <dbReference type="EMBL" id="TQL62052.1"/>
    </source>
</evidence>
<proteinExistence type="predicted"/>
<sequence length="65" mass="7207">MSCRWPGESRSRLLVRLVQVGADALHADEQRTNALILERLDSLAGAGSGMFGDDYLADLREEWST</sequence>
<name>A0A542ZNX0_RARFA</name>
<gene>
    <name evidence="1" type="ORF">FB461_1685</name>
</gene>
<dbReference type="AlphaFoldDB" id="A0A542ZNX0"/>
<dbReference type="Proteomes" id="UP000315389">
    <property type="component" value="Unassembled WGS sequence"/>
</dbReference>
<dbReference type="EMBL" id="VFOS01000002">
    <property type="protein sequence ID" value="TQL62052.1"/>
    <property type="molecule type" value="Genomic_DNA"/>
</dbReference>
<comment type="caution">
    <text evidence="1">The sequence shown here is derived from an EMBL/GenBank/DDBJ whole genome shotgun (WGS) entry which is preliminary data.</text>
</comment>
<reference evidence="1 2" key="1">
    <citation type="submission" date="2019-06" db="EMBL/GenBank/DDBJ databases">
        <title>Sequencing the genomes of 1000 actinobacteria strains.</title>
        <authorList>
            <person name="Klenk H.-P."/>
        </authorList>
    </citation>
    <scope>NUCLEOTIDE SEQUENCE [LARGE SCALE GENOMIC DNA]</scope>
    <source>
        <strain evidence="1 2">DSM 4813</strain>
    </source>
</reference>
<protein>
    <submittedName>
        <fullName evidence="1">Uncharacterized protein</fullName>
    </submittedName>
</protein>